<keyword evidence="19" id="KW-1185">Reference proteome</keyword>
<dbReference type="GO" id="GO:0046872">
    <property type="term" value="F:metal ion binding"/>
    <property type="evidence" value="ECO:0007669"/>
    <property type="project" value="UniProtKB-UniRule"/>
</dbReference>
<feature type="disulfide bond" evidence="14">
    <location>
        <begin position="55"/>
        <end position="88"/>
    </location>
</feature>
<comment type="similarity">
    <text evidence="4">Belongs to the RBT5 family.</text>
</comment>
<keyword evidence="8 16" id="KW-0732">Signal</keyword>
<dbReference type="OrthoDB" id="2496787at2759"/>
<accession>A0A9P7ZDE8</accession>
<comment type="subcellular location">
    <subcellularLocation>
        <location evidence="2">Membrane</location>
        <topology evidence="2">Lipid-anchor</topology>
        <topology evidence="2">GPI-anchor</topology>
    </subcellularLocation>
    <subcellularLocation>
        <location evidence="1">Membrane</location>
        <topology evidence="1">Multi-pass membrane protein</topology>
    </subcellularLocation>
    <subcellularLocation>
        <location evidence="3">Secreted</location>
    </subcellularLocation>
</comment>
<feature type="transmembrane region" description="Helical" evidence="15">
    <location>
        <begin position="177"/>
        <end position="201"/>
    </location>
</feature>
<evidence type="ECO:0000256" key="1">
    <source>
        <dbReference type="ARBA" id="ARBA00004141"/>
    </source>
</evidence>
<comment type="caution">
    <text evidence="18">The sequence shown here is derived from an EMBL/GenBank/DDBJ whole genome shotgun (WGS) entry which is preliminary data.</text>
</comment>
<proteinExistence type="inferred from homology"/>
<sequence>MRAFGRYMTILFFVAVAVQKAHLQTYAEPPPCAIGCTTTGLSDSTCEESDLECQCTSDAFREKVAECVRSRCTVVEALAAKNESSARCNIPMRDRSGELVVVSYTMASLAVAFVLCRILCRIYISEPRLGLDDWLIFITTVSMVPGAVINVCFLASHGLGKDIWTLQPDSVTKTLKYFHIMACLYFLETALIKLSMIGFYLRIFPSTSRTVTRFLWGTFVFTSLWGAAFLLVGVFQCTPVEYFWTQWRDPETGVCLDANVIAWTNAASNIALDLWLLALPTFQLRKLRLPSWKQKVKLSVMFFFGTFVTIVSILRLQSLIRFATTTNSTWDFFEIVLWSTIEITCGIICVCLPTMRQLFLAGAPKISAMLTSKQKAPR</sequence>
<dbReference type="PROSITE" id="PS52012">
    <property type="entry name" value="CFEM"/>
    <property type="match status" value="1"/>
</dbReference>
<evidence type="ECO:0000256" key="8">
    <source>
        <dbReference type="ARBA" id="ARBA00022729"/>
    </source>
</evidence>
<dbReference type="PANTHER" id="PTHR33048">
    <property type="entry name" value="PTH11-LIKE INTEGRAL MEMBRANE PROTEIN (AFU_ORTHOLOGUE AFUA_5G11245)"/>
    <property type="match status" value="1"/>
</dbReference>
<dbReference type="InterPro" id="IPR008427">
    <property type="entry name" value="Extracellular_membr_CFEM_dom"/>
</dbReference>
<feature type="transmembrane region" description="Helical" evidence="15">
    <location>
        <begin position="335"/>
        <end position="355"/>
    </location>
</feature>
<evidence type="ECO:0000256" key="13">
    <source>
        <dbReference type="ARBA" id="ARBA00038359"/>
    </source>
</evidence>
<feature type="transmembrane region" description="Helical" evidence="15">
    <location>
        <begin position="134"/>
        <end position="157"/>
    </location>
</feature>
<keyword evidence="7 15" id="KW-0812">Transmembrane</keyword>
<feature type="binding site" description="axial binding residue" evidence="14">
    <location>
        <position position="50"/>
    </location>
    <ligand>
        <name>heme</name>
        <dbReference type="ChEBI" id="CHEBI:30413"/>
    </ligand>
    <ligandPart>
        <name>Fe</name>
        <dbReference type="ChEBI" id="CHEBI:18248"/>
    </ligandPart>
</feature>
<feature type="disulfide bond" evidence="14">
    <location>
        <begin position="32"/>
        <end position="72"/>
    </location>
</feature>
<dbReference type="EMBL" id="MU251286">
    <property type="protein sequence ID" value="KAG9249970.1"/>
    <property type="molecule type" value="Genomic_DNA"/>
</dbReference>
<dbReference type="AlphaFoldDB" id="A0A9P7ZDE8"/>
<evidence type="ECO:0000256" key="10">
    <source>
        <dbReference type="ARBA" id="ARBA00023136"/>
    </source>
</evidence>
<keyword evidence="11 14" id="KW-1015">Disulfide bond</keyword>
<reference evidence="18" key="1">
    <citation type="journal article" date="2021" name="IMA Fungus">
        <title>Genomic characterization of three marine fungi, including Emericellopsis atlantica sp. nov. with signatures of a generalist lifestyle and marine biomass degradation.</title>
        <authorList>
            <person name="Hagestad O.C."/>
            <person name="Hou L."/>
            <person name="Andersen J.H."/>
            <person name="Hansen E.H."/>
            <person name="Altermark B."/>
            <person name="Li C."/>
            <person name="Kuhnert E."/>
            <person name="Cox R.J."/>
            <person name="Crous P.W."/>
            <person name="Spatafora J.W."/>
            <person name="Lail K."/>
            <person name="Amirebrahimi M."/>
            <person name="Lipzen A."/>
            <person name="Pangilinan J."/>
            <person name="Andreopoulos W."/>
            <person name="Hayes R.D."/>
            <person name="Ng V."/>
            <person name="Grigoriev I.V."/>
            <person name="Jackson S.A."/>
            <person name="Sutton T.D.S."/>
            <person name="Dobson A.D.W."/>
            <person name="Rama T."/>
        </authorList>
    </citation>
    <scope>NUCLEOTIDE SEQUENCE</scope>
    <source>
        <strain evidence="18">TS7</strain>
    </source>
</reference>
<dbReference type="GeneID" id="70295199"/>
<dbReference type="GO" id="GO:0098552">
    <property type="term" value="C:side of membrane"/>
    <property type="evidence" value="ECO:0007669"/>
    <property type="project" value="UniProtKB-KW"/>
</dbReference>
<dbReference type="Proteomes" id="UP000887229">
    <property type="component" value="Unassembled WGS sequence"/>
</dbReference>
<dbReference type="Pfam" id="PF20684">
    <property type="entry name" value="Fung_rhodopsin"/>
    <property type="match status" value="1"/>
</dbReference>
<dbReference type="GO" id="GO:0005576">
    <property type="term" value="C:extracellular region"/>
    <property type="evidence" value="ECO:0007669"/>
    <property type="project" value="UniProtKB-SubCell"/>
</dbReference>
<comment type="similarity">
    <text evidence="13">Belongs to the SAT4 family.</text>
</comment>
<evidence type="ECO:0000256" key="11">
    <source>
        <dbReference type="ARBA" id="ARBA00023157"/>
    </source>
</evidence>
<dbReference type="RefSeq" id="XP_046113894.1">
    <property type="nucleotide sequence ID" value="XM_046264296.1"/>
</dbReference>
<evidence type="ECO:0000256" key="7">
    <source>
        <dbReference type="ARBA" id="ARBA00022692"/>
    </source>
</evidence>
<feature type="chain" id="PRO_5040376828" description="CFEM domain-containing protein" evidence="16">
    <location>
        <begin position="24"/>
        <end position="378"/>
    </location>
</feature>
<keyword evidence="5" id="KW-0964">Secreted</keyword>
<keyword evidence="10 15" id="KW-0472">Membrane</keyword>
<evidence type="ECO:0000256" key="2">
    <source>
        <dbReference type="ARBA" id="ARBA00004589"/>
    </source>
</evidence>
<feature type="transmembrane region" description="Helical" evidence="15">
    <location>
        <begin position="213"/>
        <end position="235"/>
    </location>
</feature>
<dbReference type="Pfam" id="PF05730">
    <property type="entry name" value="CFEM"/>
    <property type="match status" value="1"/>
</dbReference>
<evidence type="ECO:0000313" key="18">
    <source>
        <dbReference type="EMBL" id="KAG9249970.1"/>
    </source>
</evidence>
<keyword evidence="6" id="KW-0336">GPI-anchor</keyword>
<evidence type="ECO:0000256" key="6">
    <source>
        <dbReference type="ARBA" id="ARBA00022622"/>
    </source>
</evidence>
<dbReference type="InterPro" id="IPR049326">
    <property type="entry name" value="Rhodopsin_dom_fungi"/>
</dbReference>
<evidence type="ECO:0000256" key="9">
    <source>
        <dbReference type="ARBA" id="ARBA00022989"/>
    </source>
</evidence>
<evidence type="ECO:0000259" key="17">
    <source>
        <dbReference type="PROSITE" id="PS52012"/>
    </source>
</evidence>
<feature type="domain" description="CFEM" evidence="17">
    <location>
        <begin position="2"/>
        <end position="115"/>
    </location>
</feature>
<keyword evidence="14" id="KW-0408">Iron</keyword>
<evidence type="ECO:0000256" key="3">
    <source>
        <dbReference type="ARBA" id="ARBA00004613"/>
    </source>
</evidence>
<feature type="transmembrane region" description="Helical" evidence="15">
    <location>
        <begin position="101"/>
        <end position="122"/>
    </location>
</feature>
<keyword evidence="6" id="KW-0325">Glycoprotein</keyword>
<evidence type="ECO:0000256" key="4">
    <source>
        <dbReference type="ARBA" id="ARBA00010031"/>
    </source>
</evidence>
<keyword evidence="12" id="KW-0449">Lipoprotein</keyword>
<evidence type="ECO:0000256" key="12">
    <source>
        <dbReference type="ARBA" id="ARBA00023288"/>
    </source>
</evidence>
<feature type="disulfide bond" evidence="14">
    <location>
        <begin position="36"/>
        <end position="67"/>
    </location>
</feature>
<name>A0A9P7ZDE8_9HYPO</name>
<evidence type="ECO:0000256" key="5">
    <source>
        <dbReference type="ARBA" id="ARBA00022525"/>
    </source>
</evidence>
<feature type="disulfide bond" evidence="14">
    <location>
        <begin position="46"/>
        <end position="53"/>
    </location>
</feature>
<dbReference type="PANTHER" id="PTHR33048:SF143">
    <property type="entry name" value="EXTRACELLULAR MEMBRANE PROTEIN CFEM DOMAIN-CONTAINING PROTEIN-RELATED"/>
    <property type="match status" value="1"/>
</dbReference>
<gene>
    <name evidence="18" type="ORF">F5Z01DRAFT_667650</name>
</gene>
<feature type="transmembrane region" description="Helical" evidence="15">
    <location>
        <begin position="300"/>
        <end position="323"/>
    </location>
</feature>
<keyword evidence="14" id="KW-0479">Metal-binding</keyword>
<evidence type="ECO:0000256" key="15">
    <source>
        <dbReference type="SAM" id="Phobius"/>
    </source>
</evidence>
<feature type="signal peptide" evidence="16">
    <location>
        <begin position="1"/>
        <end position="23"/>
    </location>
</feature>
<keyword evidence="14" id="KW-0349">Heme</keyword>
<evidence type="ECO:0000256" key="16">
    <source>
        <dbReference type="SAM" id="SignalP"/>
    </source>
</evidence>
<evidence type="ECO:0000313" key="19">
    <source>
        <dbReference type="Proteomes" id="UP000887229"/>
    </source>
</evidence>
<dbReference type="InterPro" id="IPR052337">
    <property type="entry name" value="SAT4-like"/>
</dbReference>
<organism evidence="18 19">
    <name type="scientific">Emericellopsis atlantica</name>
    <dbReference type="NCBI Taxonomy" id="2614577"/>
    <lineage>
        <taxon>Eukaryota</taxon>
        <taxon>Fungi</taxon>
        <taxon>Dikarya</taxon>
        <taxon>Ascomycota</taxon>
        <taxon>Pezizomycotina</taxon>
        <taxon>Sordariomycetes</taxon>
        <taxon>Hypocreomycetidae</taxon>
        <taxon>Hypocreales</taxon>
        <taxon>Bionectriaceae</taxon>
        <taxon>Emericellopsis</taxon>
    </lineage>
</organism>
<keyword evidence="9 15" id="KW-1133">Transmembrane helix</keyword>
<protein>
    <recommendedName>
        <fullName evidence="17">CFEM domain-containing protein</fullName>
    </recommendedName>
</protein>
<evidence type="ECO:0000256" key="14">
    <source>
        <dbReference type="PROSITE-ProRule" id="PRU01356"/>
    </source>
</evidence>